<dbReference type="Proteomes" id="UP001218188">
    <property type="component" value="Unassembled WGS sequence"/>
</dbReference>
<feature type="compositionally biased region" description="Pro residues" evidence="1">
    <location>
        <begin position="43"/>
        <end position="59"/>
    </location>
</feature>
<evidence type="ECO:0000313" key="3">
    <source>
        <dbReference type="EMBL" id="KAJ7036703.1"/>
    </source>
</evidence>
<organism evidence="3 4">
    <name type="scientific">Mycena alexandri</name>
    <dbReference type="NCBI Taxonomy" id="1745969"/>
    <lineage>
        <taxon>Eukaryota</taxon>
        <taxon>Fungi</taxon>
        <taxon>Dikarya</taxon>
        <taxon>Basidiomycota</taxon>
        <taxon>Agaricomycotina</taxon>
        <taxon>Agaricomycetes</taxon>
        <taxon>Agaricomycetidae</taxon>
        <taxon>Agaricales</taxon>
        <taxon>Marasmiineae</taxon>
        <taxon>Mycenaceae</taxon>
        <taxon>Mycena</taxon>
    </lineage>
</organism>
<dbReference type="EMBL" id="JARJCM010000041">
    <property type="protein sequence ID" value="KAJ7036703.1"/>
    <property type="molecule type" value="Genomic_DNA"/>
</dbReference>
<gene>
    <name evidence="3" type="ORF">C8F04DRAFT_463730</name>
</gene>
<accession>A0AAD6SZJ4</accession>
<keyword evidence="4" id="KW-1185">Reference proteome</keyword>
<comment type="caution">
    <text evidence="3">The sequence shown here is derived from an EMBL/GenBank/DDBJ whole genome shotgun (WGS) entry which is preliminary data.</text>
</comment>
<dbReference type="Pfam" id="PF24016">
    <property type="entry name" value="DUF7330"/>
    <property type="match status" value="1"/>
</dbReference>
<proteinExistence type="predicted"/>
<reference evidence="3" key="1">
    <citation type="submission" date="2023-03" db="EMBL/GenBank/DDBJ databases">
        <title>Massive genome expansion in bonnet fungi (Mycena s.s.) driven by repeated elements and novel gene families across ecological guilds.</title>
        <authorList>
            <consortium name="Lawrence Berkeley National Laboratory"/>
            <person name="Harder C.B."/>
            <person name="Miyauchi S."/>
            <person name="Viragh M."/>
            <person name="Kuo A."/>
            <person name="Thoen E."/>
            <person name="Andreopoulos B."/>
            <person name="Lu D."/>
            <person name="Skrede I."/>
            <person name="Drula E."/>
            <person name="Henrissat B."/>
            <person name="Morin E."/>
            <person name="Kohler A."/>
            <person name="Barry K."/>
            <person name="LaButti K."/>
            <person name="Morin E."/>
            <person name="Salamov A."/>
            <person name="Lipzen A."/>
            <person name="Mereny Z."/>
            <person name="Hegedus B."/>
            <person name="Baldrian P."/>
            <person name="Stursova M."/>
            <person name="Weitz H."/>
            <person name="Taylor A."/>
            <person name="Grigoriev I.V."/>
            <person name="Nagy L.G."/>
            <person name="Martin F."/>
            <person name="Kauserud H."/>
        </authorList>
    </citation>
    <scope>NUCLEOTIDE SEQUENCE</scope>
    <source>
        <strain evidence="3">CBHHK200</strain>
    </source>
</reference>
<evidence type="ECO:0000259" key="2">
    <source>
        <dbReference type="Pfam" id="PF24016"/>
    </source>
</evidence>
<feature type="domain" description="DUF7330" evidence="2">
    <location>
        <begin position="69"/>
        <end position="252"/>
    </location>
</feature>
<evidence type="ECO:0000256" key="1">
    <source>
        <dbReference type="SAM" id="MobiDB-lite"/>
    </source>
</evidence>
<name>A0AAD6SZJ4_9AGAR</name>
<dbReference type="AlphaFoldDB" id="A0AAD6SZJ4"/>
<dbReference type="InterPro" id="IPR055754">
    <property type="entry name" value="DUF7330"/>
</dbReference>
<protein>
    <recommendedName>
        <fullName evidence="2">DUF7330 domain-containing protein</fullName>
    </recommendedName>
</protein>
<sequence>MIITVDSDVKDIQQLDIIVNRATVADDPPPAYTNDSSDNDSKSPPPPPGTAESLPPPFLSVPNTAKPTNFLSLSRGNQPIKGTYVIDPRIKIPQFLLPALAADETESTRRNAFLHTSNGSIDVALFVVGDGDHKQKVNVLLKSSNGSIVAKLHTSDTSTRPPVKVCAKSSNGTVTIHLPRSFRGPVTLRTNNGTARFSDAVAADLITFTEANRTRRSFIGDFADWTDQPAEWVGDEVEVETSNGNIRLQYVDGGDETNGGGGEEGKGKNKGTFLGRLFGL</sequence>
<feature type="region of interest" description="Disordered" evidence="1">
    <location>
        <begin position="23"/>
        <end position="61"/>
    </location>
</feature>
<evidence type="ECO:0000313" key="4">
    <source>
        <dbReference type="Proteomes" id="UP001218188"/>
    </source>
</evidence>